<dbReference type="SUPFAM" id="SSF102588">
    <property type="entry name" value="LmbE-like"/>
    <property type="match status" value="1"/>
</dbReference>
<dbReference type="InterPro" id="IPR024078">
    <property type="entry name" value="LmbE-like_dom_sf"/>
</dbReference>
<evidence type="ECO:0000313" key="2">
    <source>
        <dbReference type="Proteomes" id="UP000002457"/>
    </source>
</evidence>
<dbReference type="STRING" id="521011.Mpal_0585"/>
<dbReference type="GeneID" id="7270169"/>
<reference evidence="1 2" key="1">
    <citation type="journal article" date="2015" name="Genome Announc.">
        <title>Complete Genome Sequence of Methanosphaerula palustris E1-9CT, a Hydrogenotrophic Methanogen Isolated from a Minerotrophic Fen Peatland.</title>
        <authorList>
            <person name="Cadillo-Quiroz H."/>
            <person name="Browne P."/>
            <person name="Kyrpides N."/>
            <person name="Woyke T."/>
            <person name="Goodwin L."/>
            <person name="Detter C."/>
            <person name="Yavitt J.B."/>
            <person name="Zinder S.H."/>
        </authorList>
    </citation>
    <scope>NUCLEOTIDE SEQUENCE [LARGE SCALE GENOMIC DNA]</scope>
    <source>
        <strain evidence="2">ATCC BAA-1556 / DSM 19958 / E1-9c</strain>
    </source>
</reference>
<dbReference type="HOGENOM" id="CLU_049311_3_3_2"/>
<dbReference type="PANTHER" id="PTHR12993">
    <property type="entry name" value="N-ACETYLGLUCOSAMINYL-PHOSPHATIDYLINOSITOL DE-N-ACETYLASE-RELATED"/>
    <property type="match status" value="1"/>
</dbReference>
<name>B8GFA8_METPE</name>
<dbReference type="EMBL" id="CP001338">
    <property type="protein sequence ID" value="ACL15956.1"/>
    <property type="molecule type" value="Genomic_DNA"/>
</dbReference>
<dbReference type="AlphaFoldDB" id="B8GFA8"/>
<accession>B8GFA8</accession>
<sequence length="203" mass="22954">MKILAFGAHPDDLEIGMGGTIARHISRGHEVLMVVATVPNRKEIRIPEAEQAAAILGADLIVMDVPPDELVFSREMVRQFDQIFKDFRPNVVYTHSNNDSHQDHNAVTNAVIATTRKNDCSLYMYEQTIPGGIAPLPFRGQYFIDISETIDQKLESIMAHKSQLDTYGPWWLEGIKGRASYHGFQVNTKYAEVFEVVKHLADW</sequence>
<dbReference type="eggNOG" id="arCOG03460">
    <property type="taxonomic scope" value="Archaea"/>
</dbReference>
<proteinExistence type="predicted"/>
<dbReference type="Pfam" id="PF02585">
    <property type="entry name" value="PIG-L"/>
    <property type="match status" value="1"/>
</dbReference>
<protein>
    <submittedName>
        <fullName evidence="1">LmbE family protein</fullName>
    </submittedName>
</protein>
<dbReference type="Gene3D" id="3.40.50.10320">
    <property type="entry name" value="LmbE-like"/>
    <property type="match status" value="1"/>
</dbReference>
<keyword evidence="2" id="KW-1185">Reference proteome</keyword>
<dbReference type="InterPro" id="IPR003737">
    <property type="entry name" value="GlcNAc_PI_deacetylase-related"/>
</dbReference>
<dbReference type="KEGG" id="mpl:Mpal_0585"/>
<organism evidence="1 2">
    <name type="scientific">Methanosphaerula palustris (strain ATCC BAA-1556 / DSM 19958 / E1-9c)</name>
    <dbReference type="NCBI Taxonomy" id="521011"/>
    <lineage>
        <taxon>Archaea</taxon>
        <taxon>Methanobacteriati</taxon>
        <taxon>Methanobacteriota</taxon>
        <taxon>Stenosarchaea group</taxon>
        <taxon>Methanomicrobia</taxon>
        <taxon>Methanomicrobiales</taxon>
        <taxon>Methanoregulaceae</taxon>
        <taxon>Methanosphaerula</taxon>
    </lineage>
</organism>
<dbReference type="PANTHER" id="PTHR12993:SF30">
    <property type="entry name" value="N-ACETYL-ALPHA-D-GLUCOSAMINYL L-MALATE DEACETYLASE 1"/>
    <property type="match status" value="1"/>
</dbReference>
<evidence type="ECO:0000313" key="1">
    <source>
        <dbReference type="EMBL" id="ACL15956.1"/>
    </source>
</evidence>
<gene>
    <name evidence="1" type="ordered locus">Mpal_0585</name>
</gene>
<dbReference type="GO" id="GO:0016811">
    <property type="term" value="F:hydrolase activity, acting on carbon-nitrogen (but not peptide) bonds, in linear amides"/>
    <property type="evidence" value="ECO:0007669"/>
    <property type="project" value="TreeGrafter"/>
</dbReference>
<dbReference type="RefSeq" id="WP_012617275.1">
    <property type="nucleotide sequence ID" value="NC_011832.1"/>
</dbReference>
<dbReference type="OrthoDB" id="70547at2157"/>
<dbReference type="Proteomes" id="UP000002457">
    <property type="component" value="Chromosome"/>
</dbReference>